<dbReference type="EMBL" id="CAIIXF020000011">
    <property type="protein sequence ID" value="CAH1799702.1"/>
    <property type="molecule type" value="Genomic_DNA"/>
</dbReference>
<sequence length="594" mass="67551">MLHFDSKDPLRVKKAHFSKDVNVANNDVEANNDGGALGKSVTSITSSLFADNGRKKISSLTGDEDICSQHVISPIEHTLHRCEGELHLDTKCLGDFQESVDDNSTDLYCNNDSRPKFNTQFKDRVATRKALLLANRSQSDGHDLTESSPDLNASEDNEITDTLDMYTYDETIDDPYDKRSSETGSGISSFDESDQEQPNLRYKTEFEKYENDDECNEIESLKSVRTDVSERSIQLVNDWLDKNSSDFSLGRTSCHKNLEDGFDGTGIKDQLISESSFDANGHLDSPLYNSLEIGTIFDGVMYNDSMEQVEYTQPSSEHSYSSNEAMAFLNRPFQNYDSTKSKSFSEVKMSQQRHNRCHDSNTKKAKRVPPKTLLELATDKDGITFARQTKITEDLDRLKYLEGQILLGTSPRRARRKAFRLEPLKDGASTLTNNKGNKIRHERHLSMSSVMSQTLPVILKDSKVQAQPSQNDAVTQAPSVEKIQIVEKLKPKRHPYEMRQRHRIDTLEIIQRAHKLSKYSCADNILSERAIGCEFNTRLDNRDYIATRPLPPIVPNVPPRKKRVSRHRMSSGRSSINSPYKSNAFNRKLTRWHF</sequence>
<protein>
    <submittedName>
        <fullName evidence="2">Uncharacterized protein</fullName>
    </submittedName>
</protein>
<gene>
    <name evidence="2" type="ORF">OFUS_LOCUS23681</name>
</gene>
<feature type="region of interest" description="Disordered" evidence="1">
    <location>
        <begin position="550"/>
        <end position="581"/>
    </location>
</feature>
<evidence type="ECO:0000313" key="3">
    <source>
        <dbReference type="Proteomes" id="UP000749559"/>
    </source>
</evidence>
<feature type="region of interest" description="Disordered" evidence="1">
    <location>
        <begin position="137"/>
        <end position="199"/>
    </location>
</feature>
<evidence type="ECO:0000313" key="2">
    <source>
        <dbReference type="EMBL" id="CAH1799702.1"/>
    </source>
</evidence>
<proteinExistence type="predicted"/>
<dbReference type="AlphaFoldDB" id="A0A8J1TBL4"/>
<evidence type="ECO:0000256" key="1">
    <source>
        <dbReference type="SAM" id="MobiDB-lite"/>
    </source>
</evidence>
<accession>A0A8J1TBL4</accession>
<feature type="compositionally biased region" description="Basic residues" evidence="1">
    <location>
        <begin position="559"/>
        <end position="570"/>
    </location>
</feature>
<reference evidence="2" key="1">
    <citation type="submission" date="2022-03" db="EMBL/GenBank/DDBJ databases">
        <authorList>
            <person name="Martin C."/>
        </authorList>
    </citation>
    <scope>NUCLEOTIDE SEQUENCE</scope>
</reference>
<keyword evidence="3" id="KW-1185">Reference proteome</keyword>
<dbReference type="Proteomes" id="UP000749559">
    <property type="component" value="Unassembled WGS sequence"/>
</dbReference>
<comment type="caution">
    <text evidence="2">The sequence shown here is derived from an EMBL/GenBank/DDBJ whole genome shotgun (WGS) entry which is preliminary data.</text>
</comment>
<organism evidence="2 3">
    <name type="scientific">Owenia fusiformis</name>
    <name type="common">Polychaete worm</name>
    <dbReference type="NCBI Taxonomy" id="6347"/>
    <lineage>
        <taxon>Eukaryota</taxon>
        <taxon>Metazoa</taxon>
        <taxon>Spiralia</taxon>
        <taxon>Lophotrochozoa</taxon>
        <taxon>Annelida</taxon>
        <taxon>Polychaeta</taxon>
        <taxon>Sedentaria</taxon>
        <taxon>Canalipalpata</taxon>
        <taxon>Sabellida</taxon>
        <taxon>Oweniida</taxon>
        <taxon>Oweniidae</taxon>
        <taxon>Owenia</taxon>
    </lineage>
</organism>
<name>A0A8J1TBL4_OWEFU</name>
<feature type="region of interest" description="Disordered" evidence="1">
    <location>
        <begin position="347"/>
        <end position="367"/>
    </location>
</feature>
<feature type="compositionally biased region" description="Polar residues" evidence="1">
    <location>
        <begin position="571"/>
        <end position="581"/>
    </location>
</feature>